<dbReference type="CDD" id="cd06445">
    <property type="entry name" value="ATase"/>
    <property type="match status" value="1"/>
</dbReference>
<dbReference type="NCBIfam" id="TIGR00589">
    <property type="entry name" value="ogt"/>
    <property type="match status" value="1"/>
</dbReference>
<dbReference type="InterPro" id="IPR036388">
    <property type="entry name" value="WH-like_DNA-bd_sf"/>
</dbReference>
<comment type="catalytic activity">
    <reaction evidence="6">
        <text>a 6-O-methyl-2'-deoxyguanosine in DNA + L-cysteinyl-[protein] = S-methyl-L-cysteinyl-[protein] + a 2'-deoxyguanosine in DNA</text>
        <dbReference type="Rhea" id="RHEA:24000"/>
        <dbReference type="Rhea" id="RHEA-COMP:10131"/>
        <dbReference type="Rhea" id="RHEA-COMP:10132"/>
        <dbReference type="Rhea" id="RHEA-COMP:11367"/>
        <dbReference type="Rhea" id="RHEA-COMP:11368"/>
        <dbReference type="ChEBI" id="CHEBI:29950"/>
        <dbReference type="ChEBI" id="CHEBI:82612"/>
        <dbReference type="ChEBI" id="CHEBI:85445"/>
        <dbReference type="ChEBI" id="CHEBI:85448"/>
        <dbReference type="EC" id="2.1.1.63"/>
    </reaction>
</comment>
<dbReference type="InterPro" id="IPR014048">
    <property type="entry name" value="MethylDNA_cys_MeTrfase_DNA-bd"/>
</dbReference>
<accession>A0ABP4WSX5</accession>
<dbReference type="RefSeq" id="WP_344064448.1">
    <property type="nucleotide sequence ID" value="NZ_BAAAPN010000037.1"/>
</dbReference>
<keyword evidence="3" id="KW-0808">Transferase</keyword>
<dbReference type="Proteomes" id="UP001501475">
    <property type="component" value="Unassembled WGS sequence"/>
</dbReference>
<protein>
    <submittedName>
        <fullName evidence="9">Methylated-DNA--[protein]-cysteine S-methyltransferase</fullName>
    </submittedName>
</protein>
<keyword evidence="4" id="KW-0227">DNA damage</keyword>
<evidence type="ECO:0000256" key="4">
    <source>
        <dbReference type="ARBA" id="ARBA00022763"/>
    </source>
</evidence>
<organism evidence="9 10">
    <name type="scientific">Nostocoides vanveenii</name>
    <dbReference type="NCBI Taxonomy" id="330835"/>
    <lineage>
        <taxon>Bacteria</taxon>
        <taxon>Bacillati</taxon>
        <taxon>Actinomycetota</taxon>
        <taxon>Actinomycetes</taxon>
        <taxon>Micrococcales</taxon>
        <taxon>Intrasporangiaceae</taxon>
        <taxon>Nostocoides</taxon>
    </lineage>
</organism>
<keyword evidence="5" id="KW-0234">DNA repair</keyword>
<evidence type="ECO:0000259" key="8">
    <source>
        <dbReference type="Pfam" id="PF02870"/>
    </source>
</evidence>
<dbReference type="Gene3D" id="1.10.10.10">
    <property type="entry name" value="Winged helix-like DNA-binding domain superfamily/Winged helix DNA-binding domain"/>
    <property type="match status" value="1"/>
</dbReference>
<feature type="domain" description="Methylguanine DNA methyltransferase ribonuclease-like" evidence="8">
    <location>
        <begin position="36"/>
        <end position="112"/>
    </location>
</feature>
<evidence type="ECO:0000256" key="6">
    <source>
        <dbReference type="ARBA" id="ARBA00049348"/>
    </source>
</evidence>
<keyword evidence="2" id="KW-0489">Methyltransferase</keyword>
<dbReference type="SUPFAM" id="SSF46767">
    <property type="entry name" value="Methylated DNA-protein cysteine methyltransferase, C-terminal domain"/>
    <property type="match status" value="1"/>
</dbReference>
<dbReference type="SUPFAM" id="SSF53155">
    <property type="entry name" value="Methylated DNA-protein cysteine methyltransferase domain"/>
    <property type="match status" value="1"/>
</dbReference>
<reference evidence="10" key="1">
    <citation type="journal article" date="2019" name="Int. J. Syst. Evol. Microbiol.">
        <title>The Global Catalogue of Microorganisms (GCM) 10K type strain sequencing project: providing services to taxonomists for standard genome sequencing and annotation.</title>
        <authorList>
            <consortium name="The Broad Institute Genomics Platform"/>
            <consortium name="The Broad Institute Genome Sequencing Center for Infectious Disease"/>
            <person name="Wu L."/>
            <person name="Ma J."/>
        </authorList>
    </citation>
    <scope>NUCLEOTIDE SEQUENCE [LARGE SCALE GENOMIC DNA]</scope>
    <source>
        <strain evidence="10">JCM 15591</strain>
    </source>
</reference>
<feature type="domain" description="Methylated-DNA-[protein]-cysteine S-methyltransferase DNA binding" evidence="7">
    <location>
        <begin position="118"/>
        <end position="196"/>
    </location>
</feature>
<keyword evidence="10" id="KW-1185">Reference proteome</keyword>
<sequence length="197" mass="21093">MSPTLTTLTAPTDTELQRLHDRLAARAESEHLLAVAYRMLDTPIGSLLIAATERGLVRVAFENEDTDAVLAELADHVSPRILRDARRLDVAATELDEYFAHARTTFDLPLDFALTRGFRGEVQAALTAIPYGATATYGEVAALVGRPRAARAVGSACATNPLPIVLPCHRVVPADGTLGRYRGCAPAKATLLSFESA</sequence>
<evidence type="ECO:0000256" key="1">
    <source>
        <dbReference type="ARBA" id="ARBA00001286"/>
    </source>
</evidence>
<gene>
    <name evidence="9" type="ORF">GCM10009810_15620</name>
</gene>
<evidence type="ECO:0000259" key="7">
    <source>
        <dbReference type="Pfam" id="PF01035"/>
    </source>
</evidence>
<dbReference type="EMBL" id="BAAAPN010000037">
    <property type="protein sequence ID" value="GAA1756930.1"/>
    <property type="molecule type" value="Genomic_DNA"/>
</dbReference>
<dbReference type="Pfam" id="PF01035">
    <property type="entry name" value="DNA_binding_1"/>
    <property type="match status" value="1"/>
</dbReference>
<dbReference type="InterPro" id="IPR008332">
    <property type="entry name" value="MethylG_MeTrfase_N"/>
</dbReference>
<proteinExistence type="predicted"/>
<dbReference type="Pfam" id="PF02870">
    <property type="entry name" value="Methyltransf_1N"/>
    <property type="match status" value="1"/>
</dbReference>
<dbReference type="InterPro" id="IPR036631">
    <property type="entry name" value="MGMT_N_sf"/>
</dbReference>
<evidence type="ECO:0000256" key="5">
    <source>
        <dbReference type="ARBA" id="ARBA00023204"/>
    </source>
</evidence>
<evidence type="ECO:0000256" key="2">
    <source>
        <dbReference type="ARBA" id="ARBA00022603"/>
    </source>
</evidence>
<dbReference type="PANTHER" id="PTHR10815">
    <property type="entry name" value="METHYLATED-DNA--PROTEIN-CYSTEINE METHYLTRANSFERASE"/>
    <property type="match status" value="1"/>
</dbReference>
<name>A0ABP4WSX5_9MICO</name>
<evidence type="ECO:0000313" key="9">
    <source>
        <dbReference type="EMBL" id="GAA1756930.1"/>
    </source>
</evidence>
<comment type="caution">
    <text evidence="9">The sequence shown here is derived from an EMBL/GenBank/DDBJ whole genome shotgun (WGS) entry which is preliminary data.</text>
</comment>
<comment type="catalytic activity">
    <reaction evidence="1">
        <text>a 4-O-methyl-thymidine in DNA + L-cysteinyl-[protein] = a thymidine in DNA + S-methyl-L-cysteinyl-[protein]</text>
        <dbReference type="Rhea" id="RHEA:53428"/>
        <dbReference type="Rhea" id="RHEA-COMP:10131"/>
        <dbReference type="Rhea" id="RHEA-COMP:10132"/>
        <dbReference type="Rhea" id="RHEA-COMP:13555"/>
        <dbReference type="Rhea" id="RHEA-COMP:13556"/>
        <dbReference type="ChEBI" id="CHEBI:29950"/>
        <dbReference type="ChEBI" id="CHEBI:82612"/>
        <dbReference type="ChEBI" id="CHEBI:137386"/>
        <dbReference type="ChEBI" id="CHEBI:137387"/>
        <dbReference type="EC" id="2.1.1.63"/>
    </reaction>
</comment>
<dbReference type="InterPro" id="IPR036217">
    <property type="entry name" value="MethylDNA_cys_MeTrfase_DNAb"/>
</dbReference>
<evidence type="ECO:0000313" key="10">
    <source>
        <dbReference type="Proteomes" id="UP001501475"/>
    </source>
</evidence>
<dbReference type="Gene3D" id="3.30.160.70">
    <property type="entry name" value="Methylated DNA-protein cysteine methyltransferase domain"/>
    <property type="match status" value="1"/>
</dbReference>
<dbReference type="PROSITE" id="PS00374">
    <property type="entry name" value="MGMT"/>
    <property type="match status" value="1"/>
</dbReference>
<dbReference type="PANTHER" id="PTHR10815:SF13">
    <property type="entry name" value="METHYLATED-DNA--PROTEIN-CYSTEINE METHYLTRANSFERASE"/>
    <property type="match status" value="1"/>
</dbReference>
<evidence type="ECO:0000256" key="3">
    <source>
        <dbReference type="ARBA" id="ARBA00022679"/>
    </source>
</evidence>
<dbReference type="InterPro" id="IPR001497">
    <property type="entry name" value="MethylDNA_cys_MeTrfase_AS"/>
</dbReference>